<dbReference type="Proteomes" id="UP000439903">
    <property type="component" value="Unassembled WGS sequence"/>
</dbReference>
<dbReference type="AlphaFoldDB" id="A0A8H4EK31"/>
<proteinExistence type="predicted"/>
<name>A0A8H4EK31_GIGMA</name>
<organism evidence="1 2">
    <name type="scientific">Gigaspora margarita</name>
    <dbReference type="NCBI Taxonomy" id="4874"/>
    <lineage>
        <taxon>Eukaryota</taxon>
        <taxon>Fungi</taxon>
        <taxon>Fungi incertae sedis</taxon>
        <taxon>Mucoromycota</taxon>
        <taxon>Glomeromycotina</taxon>
        <taxon>Glomeromycetes</taxon>
        <taxon>Diversisporales</taxon>
        <taxon>Gigasporaceae</taxon>
        <taxon>Gigaspora</taxon>
    </lineage>
</organism>
<keyword evidence="2" id="KW-1185">Reference proteome</keyword>
<dbReference type="OrthoDB" id="10495863at2759"/>
<sequence length="131" mass="16155">MFRKAIYNLFKENYYHQFYQYVKVFNARYKEYEFDKYSLAYFLHPDYKDADIAKKLKTNKHSKQQLADIFISQLRKFYLQDSLFTISFLPNIEDTYQEVYNAQIEEEEKENTNKTENQLNIDLDEYLIYII</sequence>
<dbReference type="EMBL" id="WTPW01000537">
    <property type="protein sequence ID" value="KAF0501467.1"/>
    <property type="molecule type" value="Genomic_DNA"/>
</dbReference>
<evidence type="ECO:0000313" key="2">
    <source>
        <dbReference type="Proteomes" id="UP000439903"/>
    </source>
</evidence>
<protein>
    <submittedName>
        <fullName evidence="1">Zinc finger bed domain-containing protein 1-like</fullName>
    </submittedName>
</protein>
<reference evidence="1 2" key="1">
    <citation type="journal article" date="2019" name="Environ. Microbiol.">
        <title>At the nexus of three kingdoms: the genome of the mycorrhizal fungus Gigaspora margarita provides insights into plant, endobacterial and fungal interactions.</title>
        <authorList>
            <person name="Venice F."/>
            <person name="Ghignone S."/>
            <person name="Salvioli di Fossalunga A."/>
            <person name="Amselem J."/>
            <person name="Novero M."/>
            <person name="Xianan X."/>
            <person name="Sedzielewska Toro K."/>
            <person name="Morin E."/>
            <person name="Lipzen A."/>
            <person name="Grigoriev I.V."/>
            <person name="Henrissat B."/>
            <person name="Martin F.M."/>
            <person name="Bonfante P."/>
        </authorList>
    </citation>
    <scope>NUCLEOTIDE SEQUENCE [LARGE SCALE GENOMIC DNA]</scope>
    <source>
        <strain evidence="1 2">BEG34</strain>
    </source>
</reference>
<evidence type="ECO:0000313" key="1">
    <source>
        <dbReference type="EMBL" id="KAF0501467.1"/>
    </source>
</evidence>
<accession>A0A8H4EK31</accession>
<gene>
    <name evidence="1" type="ORF">F8M41_019998</name>
</gene>
<comment type="caution">
    <text evidence="1">The sequence shown here is derived from an EMBL/GenBank/DDBJ whole genome shotgun (WGS) entry which is preliminary data.</text>
</comment>